<dbReference type="EMBL" id="QJSX01000014">
    <property type="protein sequence ID" value="PYE51929.1"/>
    <property type="molecule type" value="Genomic_DNA"/>
</dbReference>
<keyword evidence="1" id="KW-1133">Transmembrane helix</keyword>
<evidence type="ECO:0000313" key="3">
    <source>
        <dbReference type="Proteomes" id="UP000248326"/>
    </source>
</evidence>
<comment type="caution">
    <text evidence="2">The sequence shown here is derived from an EMBL/GenBank/DDBJ whole genome shotgun (WGS) entry which is preliminary data.</text>
</comment>
<feature type="transmembrane region" description="Helical" evidence="1">
    <location>
        <begin position="12"/>
        <end position="37"/>
    </location>
</feature>
<keyword evidence="3" id="KW-1185">Reference proteome</keyword>
<reference evidence="2 3" key="1">
    <citation type="submission" date="2018-06" db="EMBL/GenBank/DDBJ databases">
        <title>Genomic Encyclopedia of Type Strains, Phase IV (KMG-IV): sequencing the most valuable type-strain genomes for metagenomic binning, comparative biology and taxonomic classification.</title>
        <authorList>
            <person name="Goeker M."/>
        </authorList>
    </citation>
    <scope>NUCLEOTIDE SEQUENCE [LARGE SCALE GENOMIC DNA]</scope>
    <source>
        <strain evidence="2 3">DSM 18048</strain>
    </source>
</reference>
<dbReference type="AlphaFoldDB" id="A0A318SEZ4"/>
<protein>
    <submittedName>
        <fullName evidence="2">Uncharacterized protein</fullName>
    </submittedName>
</protein>
<dbReference type="OrthoDB" id="73778at2"/>
<feature type="transmembrane region" description="Helical" evidence="1">
    <location>
        <begin position="101"/>
        <end position="123"/>
    </location>
</feature>
<dbReference type="Proteomes" id="UP000248326">
    <property type="component" value="Unassembled WGS sequence"/>
</dbReference>
<proteinExistence type="predicted"/>
<keyword evidence="1" id="KW-0812">Transmembrane</keyword>
<name>A0A318SEZ4_9DEIO</name>
<sequence>MTEVNVASAGRSLVTWLTVLQALSVVGAAASLALLFVPSGAGLPAGILLGITLVQILLALVYVLVLQLTKGWMTNARMWATGEGTPDPDVTARQGRTLSGWLVFGQWLPVVALPIVGGLVWYASSLALDPAVLAQSGVDTSSLPSGMTSEQIAGVARIGILVTLVMFGLPSIVINFAILGWIRRWMSGVTDAVAGRSPSETRLPELAGTLGRWFTFFQVLLVFFAALLLIVPLLPTQEGVNAGLGDRLNLLLAFLQLALYTALLQWSKSFMFGVTRRAAGQASR</sequence>
<organism evidence="2 3">
    <name type="scientific">Deinococcus yavapaiensis KR-236</name>
    <dbReference type="NCBI Taxonomy" id="694435"/>
    <lineage>
        <taxon>Bacteria</taxon>
        <taxon>Thermotogati</taxon>
        <taxon>Deinococcota</taxon>
        <taxon>Deinococci</taxon>
        <taxon>Deinococcales</taxon>
        <taxon>Deinococcaceae</taxon>
        <taxon>Deinococcus</taxon>
    </lineage>
</organism>
<dbReference type="RefSeq" id="WP_110887950.1">
    <property type="nucleotide sequence ID" value="NZ_QJSX01000014.1"/>
</dbReference>
<feature type="transmembrane region" description="Helical" evidence="1">
    <location>
        <begin position="213"/>
        <end position="235"/>
    </location>
</feature>
<evidence type="ECO:0000313" key="2">
    <source>
        <dbReference type="EMBL" id="PYE51929.1"/>
    </source>
</evidence>
<keyword evidence="1" id="KW-0472">Membrane</keyword>
<gene>
    <name evidence="2" type="ORF">DES52_114130</name>
</gene>
<evidence type="ECO:0000256" key="1">
    <source>
        <dbReference type="SAM" id="Phobius"/>
    </source>
</evidence>
<feature type="transmembrane region" description="Helical" evidence="1">
    <location>
        <begin position="158"/>
        <end position="182"/>
    </location>
</feature>
<accession>A0A318SEZ4</accession>
<feature type="transmembrane region" description="Helical" evidence="1">
    <location>
        <begin position="43"/>
        <end position="68"/>
    </location>
</feature>
<feature type="transmembrane region" description="Helical" evidence="1">
    <location>
        <begin position="247"/>
        <end position="267"/>
    </location>
</feature>